<organism evidence="2 3">
    <name type="scientific">Gracilariopsis chorda</name>
    <dbReference type="NCBI Taxonomy" id="448386"/>
    <lineage>
        <taxon>Eukaryota</taxon>
        <taxon>Rhodophyta</taxon>
        <taxon>Florideophyceae</taxon>
        <taxon>Rhodymeniophycidae</taxon>
        <taxon>Gracilariales</taxon>
        <taxon>Gracilariaceae</taxon>
        <taxon>Gracilariopsis</taxon>
    </lineage>
</organism>
<keyword evidence="3" id="KW-1185">Reference proteome</keyword>
<name>A0A2V3ICZ0_9FLOR</name>
<evidence type="ECO:0000313" key="3">
    <source>
        <dbReference type="Proteomes" id="UP000247409"/>
    </source>
</evidence>
<dbReference type="AlphaFoldDB" id="A0A2V3ICZ0"/>
<dbReference type="Proteomes" id="UP000247409">
    <property type="component" value="Unassembled WGS sequence"/>
</dbReference>
<accession>A0A2V3ICZ0</accession>
<feature type="transmembrane region" description="Helical" evidence="1">
    <location>
        <begin position="136"/>
        <end position="158"/>
    </location>
</feature>
<keyword evidence="1" id="KW-0812">Transmembrane</keyword>
<reference evidence="2 3" key="1">
    <citation type="journal article" date="2018" name="Mol. Biol. Evol.">
        <title>Analysis of the draft genome of the red seaweed Gracilariopsis chorda provides insights into genome size evolution in Rhodophyta.</title>
        <authorList>
            <person name="Lee J."/>
            <person name="Yang E.C."/>
            <person name="Graf L."/>
            <person name="Yang J.H."/>
            <person name="Qiu H."/>
            <person name="Zel Zion U."/>
            <person name="Chan C.X."/>
            <person name="Stephens T.G."/>
            <person name="Weber A.P.M."/>
            <person name="Boo G.H."/>
            <person name="Boo S.M."/>
            <person name="Kim K.M."/>
            <person name="Shin Y."/>
            <person name="Jung M."/>
            <person name="Lee S.J."/>
            <person name="Yim H.S."/>
            <person name="Lee J.H."/>
            <person name="Bhattacharya D."/>
            <person name="Yoon H.S."/>
        </authorList>
    </citation>
    <scope>NUCLEOTIDE SEQUENCE [LARGE SCALE GENOMIC DNA]</scope>
    <source>
        <strain evidence="2 3">SKKU-2015</strain>
        <tissue evidence="2">Whole body</tissue>
    </source>
</reference>
<feature type="transmembrane region" description="Helical" evidence="1">
    <location>
        <begin position="26"/>
        <end position="46"/>
    </location>
</feature>
<protein>
    <submittedName>
        <fullName evidence="2">Uncharacterized protein</fullName>
    </submittedName>
</protein>
<gene>
    <name evidence="2" type="ORF">BWQ96_10337</name>
</gene>
<dbReference type="OrthoDB" id="10394381at2759"/>
<feature type="transmembrane region" description="Helical" evidence="1">
    <location>
        <begin position="351"/>
        <end position="371"/>
    </location>
</feature>
<feature type="transmembrane region" description="Helical" evidence="1">
    <location>
        <begin position="310"/>
        <end position="331"/>
    </location>
</feature>
<proteinExistence type="predicted"/>
<dbReference type="EMBL" id="NBIV01000393">
    <property type="protein sequence ID" value="PXF39953.1"/>
    <property type="molecule type" value="Genomic_DNA"/>
</dbReference>
<feature type="transmembrane region" description="Helical" evidence="1">
    <location>
        <begin position="58"/>
        <end position="79"/>
    </location>
</feature>
<keyword evidence="1" id="KW-0472">Membrane</keyword>
<sequence>MTSIEEGQPLGGVNDALSSLQSFPTIIAALAVVLAALQAVLCMESVDPCRLSRRKMNILLGLELVETAILVASELLSFLELRSSLVQAFPSLYFVAPCLLAAGILQLLAEVYFTMAVVTKSRISWIPVSAMGSTSAFWEIIPFSVTLLLSFTVIGWRFRWWLRGNAVSESVALDAVQSDPALKAGVMGFAVGWTVSVSALLFITLLLTDCADDGPSYVAGLRYLWRPDQWLDEQHDGTKLWYRRFESNDQAVQEYIASAVLDSNVLLPRGLGEIQAHLERTPLHVGNAIVGNDRKYCKEEDRKAHRLQRVVMLAEHVVVLPLLIVLIVIIARNHDNLDKLHFDAIRQLADATVILAFVEVAIGLKNLIWGISGTGKKEFSSVSDDERLQSLNVISYDYCQARATSPAVRTPEV</sequence>
<keyword evidence="1" id="KW-1133">Transmembrane helix</keyword>
<feature type="transmembrane region" description="Helical" evidence="1">
    <location>
        <begin position="186"/>
        <end position="207"/>
    </location>
</feature>
<comment type="caution">
    <text evidence="2">The sequence shown here is derived from an EMBL/GenBank/DDBJ whole genome shotgun (WGS) entry which is preliminary data.</text>
</comment>
<evidence type="ECO:0000256" key="1">
    <source>
        <dbReference type="SAM" id="Phobius"/>
    </source>
</evidence>
<evidence type="ECO:0000313" key="2">
    <source>
        <dbReference type="EMBL" id="PXF39953.1"/>
    </source>
</evidence>
<feature type="transmembrane region" description="Helical" evidence="1">
    <location>
        <begin position="91"/>
        <end position="115"/>
    </location>
</feature>